<organism evidence="10 11">
    <name type="scientific">Bifidobacterium cuniculi</name>
    <dbReference type="NCBI Taxonomy" id="1688"/>
    <lineage>
        <taxon>Bacteria</taxon>
        <taxon>Bacillati</taxon>
        <taxon>Actinomycetota</taxon>
        <taxon>Actinomycetes</taxon>
        <taxon>Bifidobacteriales</taxon>
        <taxon>Bifidobacteriaceae</taxon>
        <taxon>Bifidobacterium</taxon>
    </lineage>
</organism>
<dbReference type="HAMAP" id="MF_00101">
    <property type="entry name" value="AcpS"/>
    <property type="match status" value="1"/>
</dbReference>
<keyword evidence="7 8" id="KW-0275">Fatty acid biosynthesis</keyword>
<keyword evidence="3 8" id="KW-0479">Metal-binding</keyword>
<dbReference type="Gene3D" id="3.90.470.20">
    <property type="entry name" value="4'-phosphopantetheinyl transferase domain"/>
    <property type="match status" value="1"/>
</dbReference>
<evidence type="ECO:0000256" key="5">
    <source>
        <dbReference type="ARBA" id="ARBA00022842"/>
    </source>
</evidence>
<dbReference type="GO" id="GO:0006633">
    <property type="term" value="P:fatty acid biosynthetic process"/>
    <property type="evidence" value="ECO:0007669"/>
    <property type="project" value="UniProtKB-UniRule"/>
</dbReference>
<proteinExistence type="inferred from homology"/>
<evidence type="ECO:0000313" key="10">
    <source>
        <dbReference type="EMBL" id="KFI63718.1"/>
    </source>
</evidence>
<comment type="function">
    <text evidence="8">Transfers the 4'-phosphopantetheine moiety from coenzyme A to a Ser of acyl-carrier-protein.</text>
</comment>
<dbReference type="STRING" id="1688.BCUN_1200"/>
<evidence type="ECO:0000256" key="6">
    <source>
        <dbReference type="ARBA" id="ARBA00023098"/>
    </source>
</evidence>
<accession>A0A087AY68</accession>
<evidence type="ECO:0000256" key="7">
    <source>
        <dbReference type="ARBA" id="ARBA00023160"/>
    </source>
</evidence>
<keyword evidence="8" id="KW-0963">Cytoplasm</keyword>
<comment type="cofactor">
    <cofactor evidence="8">
        <name>Mg(2+)</name>
        <dbReference type="ChEBI" id="CHEBI:18420"/>
    </cofactor>
</comment>
<dbReference type="GO" id="GO:0000287">
    <property type="term" value="F:magnesium ion binding"/>
    <property type="evidence" value="ECO:0007669"/>
    <property type="project" value="UniProtKB-UniRule"/>
</dbReference>
<dbReference type="SUPFAM" id="SSF56214">
    <property type="entry name" value="4'-phosphopantetheinyl transferase"/>
    <property type="match status" value="1"/>
</dbReference>
<keyword evidence="4 8" id="KW-0276">Fatty acid metabolism</keyword>
<keyword evidence="6 8" id="KW-0443">Lipid metabolism</keyword>
<keyword evidence="11" id="KW-1185">Reference proteome</keyword>
<reference evidence="10 11" key="1">
    <citation type="submission" date="2014-03" db="EMBL/GenBank/DDBJ databases">
        <title>Genomics of Bifidobacteria.</title>
        <authorList>
            <person name="Ventura M."/>
            <person name="Milani C."/>
            <person name="Lugli G.A."/>
        </authorList>
    </citation>
    <scope>NUCLEOTIDE SEQUENCE [LARGE SCALE GENOMIC DNA]</scope>
    <source>
        <strain evidence="10 11">LMG 10738</strain>
    </source>
</reference>
<dbReference type="GO" id="GO:0008897">
    <property type="term" value="F:holo-[acyl-carrier-protein] synthase activity"/>
    <property type="evidence" value="ECO:0007669"/>
    <property type="project" value="UniProtKB-UniRule"/>
</dbReference>
<dbReference type="AlphaFoldDB" id="A0A087AY68"/>
<evidence type="ECO:0000259" key="9">
    <source>
        <dbReference type="Pfam" id="PF01648"/>
    </source>
</evidence>
<feature type="binding site" evidence="8">
    <location>
        <position position="8"/>
    </location>
    <ligand>
        <name>Mg(2+)</name>
        <dbReference type="ChEBI" id="CHEBI:18420"/>
    </ligand>
</feature>
<dbReference type="NCBIfam" id="TIGR00556">
    <property type="entry name" value="pantethn_trn"/>
    <property type="match status" value="1"/>
</dbReference>
<comment type="catalytic activity">
    <reaction evidence="8">
        <text>apo-[ACP] + CoA = holo-[ACP] + adenosine 3',5'-bisphosphate + H(+)</text>
        <dbReference type="Rhea" id="RHEA:12068"/>
        <dbReference type="Rhea" id="RHEA-COMP:9685"/>
        <dbReference type="Rhea" id="RHEA-COMP:9690"/>
        <dbReference type="ChEBI" id="CHEBI:15378"/>
        <dbReference type="ChEBI" id="CHEBI:29999"/>
        <dbReference type="ChEBI" id="CHEBI:57287"/>
        <dbReference type="ChEBI" id="CHEBI:58343"/>
        <dbReference type="ChEBI" id="CHEBI:64479"/>
        <dbReference type="EC" id="2.7.8.7"/>
    </reaction>
</comment>
<keyword evidence="1 8" id="KW-0444">Lipid biosynthesis</keyword>
<evidence type="ECO:0000256" key="4">
    <source>
        <dbReference type="ARBA" id="ARBA00022832"/>
    </source>
</evidence>
<protein>
    <recommendedName>
        <fullName evidence="8">Holo-[acyl-carrier-protein] synthase</fullName>
        <shortName evidence="8">Holo-ACP synthase</shortName>
        <ecNumber evidence="8">2.7.8.7</ecNumber>
    </recommendedName>
    <alternativeName>
        <fullName evidence="8">4'-phosphopantetheinyl transferase AcpS</fullName>
    </alternativeName>
</protein>
<evidence type="ECO:0000256" key="2">
    <source>
        <dbReference type="ARBA" id="ARBA00022679"/>
    </source>
</evidence>
<name>A0A087AY68_9BIFI</name>
<keyword evidence="2 8" id="KW-0808">Transferase</keyword>
<dbReference type="EC" id="2.7.8.7" evidence="8"/>
<dbReference type="InterPro" id="IPR004568">
    <property type="entry name" value="Ppantetheine-prot_Trfase_dom"/>
</dbReference>
<keyword evidence="5 8" id="KW-0460">Magnesium</keyword>
<evidence type="ECO:0000256" key="8">
    <source>
        <dbReference type="HAMAP-Rule" id="MF_00101"/>
    </source>
</evidence>
<comment type="subcellular location">
    <subcellularLocation>
        <location evidence="8">Cytoplasm</location>
    </subcellularLocation>
</comment>
<dbReference type="eggNOG" id="COG0736">
    <property type="taxonomic scope" value="Bacteria"/>
</dbReference>
<evidence type="ECO:0000313" key="11">
    <source>
        <dbReference type="Proteomes" id="UP000029067"/>
    </source>
</evidence>
<dbReference type="Proteomes" id="UP000029067">
    <property type="component" value="Unassembled WGS sequence"/>
</dbReference>
<dbReference type="GO" id="GO:0005737">
    <property type="term" value="C:cytoplasm"/>
    <property type="evidence" value="ECO:0007669"/>
    <property type="project" value="UniProtKB-SubCell"/>
</dbReference>
<dbReference type="EMBL" id="JGYV01000007">
    <property type="protein sequence ID" value="KFI63718.1"/>
    <property type="molecule type" value="Genomic_DNA"/>
</dbReference>
<dbReference type="InterPro" id="IPR008278">
    <property type="entry name" value="4-PPantetheinyl_Trfase_dom"/>
</dbReference>
<gene>
    <name evidence="8" type="primary">acpS</name>
    <name evidence="10" type="ORF">BCUN_1200</name>
</gene>
<dbReference type="RefSeq" id="WP_081895555.1">
    <property type="nucleotide sequence ID" value="NZ_JGYV01000007.1"/>
</dbReference>
<feature type="binding site" evidence="8">
    <location>
        <position position="61"/>
    </location>
    <ligand>
        <name>Mg(2+)</name>
        <dbReference type="ChEBI" id="CHEBI:18420"/>
    </ligand>
</feature>
<evidence type="ECO:0000256" key="3">
    <source>
        <dbReference type="ARBA" id="ARBA00022723"/>
    </source>
</evidence>
<feature type="domain" description="4'-phosphopantetheinyl transferase" evidence="9">
    <location>
        <begin position="4"/>
        <end position="114"/>
    </location>
</feature>
<dbReference type="Pfam" id="PF01648">
    <property type="entry name" value="ACPS"/>
    <property type="match status" value="1"/>
</dbReference>
<dbReference type="InterPro" id="IPR037143">
    <property type="entry name" value="4-PPantetheinyl_Trfase_dom_sf"/>
</dbReference>
<comment type="similarity">
    <text evidence="8">Belongs to the P-Pant transferase superfamily. AcpS family.</text>
</comment>
<dbReference type="OrthoDB" id="517356at2"/>
<dbReference type="InterPro" id="IPR002582">
    <property type="entry name" value="ACPS"/>
</dbReference>
<sequence>MILGLGHDVVDVAAFADQLAMPGTAMRRLFSARELRQAESRAAARHDDVAVHLAARWAAKESVLKAWCAALGGAPSPYTLDDFPWSAVETIDDTRGVPRIVLGADVEETLAGSLGQPAHSLHWSVSVSHDGPVASAVVVLEG</sequence>
<comment type="caution">
    <text evidence="10">The sequence shown here is derived from an EMBL/GenBank/DDBJ whole genome shotgun (WGS) entry which is preliminary data.</text>
</comment>
<evidence type="ECO:0000256" key="1">
    <source>
        <dbReference type="ARBA" id="ARBA00022516"/>
    </source>
</evidence>